<dbReference type="InterPro" id="IPR003594">
    <property type="entry name" value="HATPase_dom"/>
</dbReference>
<dbReference type="SUPFAM" id="SSF47384">
    <property type="entry name" value="Homodimeric domain of signal transducing histidine kinase"/>
    <property type="match status" value="1"/>
</dbReference>
<proteinExistence type="predicted"/>
<evidence type="ECO:0000256" key="5">
    <source>
        <dbReference type="ARBA" id="ARBA00023125"/>
    </source>
</evidence>
<keyword evidence="4" id="KW-0805">Transcription regulation</keyword>
<organism evidence="12 13">
    <name type="scientific">Wenyingzhuangia fucanilytica</name>
    <dbReference type="NCBI Taxonomy" id="1790137"/>
    <lineage>
        <taxon>Bacteria</taxon>
        <taxon>Pseudomonadati</taxon>
        <taxon>Bacteroidota</taxon>
        <taxon>Flavobacteriia</taxon>
        <taxon>Flavobacteriales</taxon>
        <taxon>Flavobacteriaceae</taxon>
        <taxon>Wenyingzhuangia</taxon>
    </lineage>
</organism>
<reference evidence="12 13" key="1">
    <citation type="submission" date="2016-02" db="EMBL/GenBank/DDBJ databases">
        <authorList>
            <person name="Wen L."/>
            <person name="He K."/>
            <person name="Yang H."/>
        </authorList>
    </citation>
    <scope>NUCLEOTIDE SEQUENCE [LARGE SCALE GENOMIC DNA]</scope>
    <source>
        <strain evidence="12 13">CZ1127</strain>
    </source>
</reference>
<dbReference type="SUPFAM" id="SSF52172">
    <property type="entry name" value="CheY-like"/>
    <property type="match status" value="1"/>
</dbReference>
<dbReference type="Gene3D" id="1.10.287.130">
    <property type="match status" value="1"/>
</dbReference>
<dbReference type="InterPro" id="IPR036890">
    <property type="entry name" value="HATPase_C_sf"/>
</dbReference>
<dbReference type="CDD" id="cd00075">
    <property type="entry name" value="HATPase"/>
    <property type="match status" value="1"/>
</dbReference>
<keyword evidence="8" id="KW-1133">Transmembrane helix</keyword>
<dbReference type="PROSITE" id="PS50110">
    <property type="entry name" value="RESPONSE_REGULATORY"/>
    <property type="match status" value="1"/>
</dbReference>
<feature type="modified residue" description="4-aspartylphosphate" evidence="7">
    <location>
        <position position="1117"/>
    </location>
</feature>
<evidence type="ECO:0000313" key="12">
    <source>
        <dbReference type="EMBL" id="ANW95448.1"/>
    </source>
</evidence>
<dbReference type="InterPro" id="IPR001789">
    <property type="entry name" value="Sig_transdc_resp-reg_receiver"/>
</dbReference>
<dbReference type="KEGG" id="wfu:AXE80_03765"/>
<dbReference type="CDD" id="cd00082">
    <property type="entry name" value="HisKA"/>
    <property type="match status" value="1"/>
</dbReference>
<evidence type="ECO:0000259" key="11">
    <source>
        <dbReference type="PROSITE" id="PS50110"/>
    </source>
</evidence>
<dbReference type="Proteomes" id="UP000092967">
    <property type="component" value="Chromosome"/>
</dbReference>
<gene>
    <name evidence="12" type="ORF">AXE80_03765</name>
</gene>
<dbReference type="PANTHER" id="PTHR43547">
    <property type="entry name" value="TWO-COMPONENT HISTIDINE KINASE"/>
    <property type="match status" value="1"/>
</dbReference>
<evidence type="ECO:0000259" key="9">
    <source>
        <dbReference type="PROSITE" id="PS01124"/>
    </source>
</evidence>
<dbReference type="PROSITE" id="PS50109">
    <property type="entry name" value="HIS_KIN"/>
    <property type="match status" value="1"/>
</dbReference>
<dbReference type="Gene3D" id="1.10.10.60">
    <property type="entry name" value="Homeodomain-like"/>
    <property type="match status" value="1"/>
</dbReference>
<dbReference type="InterPro" id="IPR004358">
    <property type="entry name" value="Sig_transdc_His_kin-like_C"/>
</dbReference>
<dbReference type="RefSeq" id="WP_068824585.1">
    <property type="nucleotide sequence ID" value="NZ_CP014224.1"/>
</dbReference>
<dbReference type="SMART" id="SM00342">
    <property type="entry name" value="HTH_ARAC"/>
    <property type="match status" value="1"/>
</dbReference>
<dbReference type="GO" id="GO:0043565">
    <property type="term" value="F:sequence-specific DNA binding"/>
    <property type="evidence" value="ECO:0007669"/>
    <property type="project" value="InterPro"/>
</dbReference>
<evidence type="ECO:0000256" key="1">
    <source>
        <dbReference type="ARBA" id="ARBA00000085"/>
    </source>
</evidence>
<keyword evidence="13" id="KW-1185">Reference proteome</keyword>
<dbReference type="PRINTS" id="PR00344">
    <property type="entry name" value="BCTRLSENSOR"/>
</dbReference>
<dbReference type="CDD" id="cd17574">
    <property type="entry name" value="REC_OmpR"/>
    <property type="match status" value="1"/>
</dbReference>
<dbReference type="SMART" id="SM00388">
    <property type="entry name" value="HisKA"/>
    <property type="match status" value="1"/>
</dbReference>
<dbReference type="SUPFAM" id="SSF101898">
    <property type="entry name" value="NHL repeat"/>
    <property type="match status" value="1"/>
</dbReference>
<keyword evidence="6" id="KW-0804">Transcription</keyword>
<evidence type="ECO:0000256" key="6">
    <source>
        <dbReference type="ARBA" id="ARBA00023163"/>
    </source>
</evidence>
<feature type="domain" description="HTH araC/xylS-type" evidence="9">
    <location>
        <begin position="1216"/>
        <end position="1315"/>
    </location>
</feature>
<dbReference type="GO" id="GO:0003700">
    <property type="term" value="F:DNA-binding transcription factor activity"/>
    <property type="evidence" value="ECO:0007669"/>
    <property type="project" value="InterPro"/>
</dbReference>
<evidence type="ECO:0000256" key="8">
    <source>
        <dbReference type="SAM" id="Phobius"/>
    </source>
</evidence>
<dbReference type="Pfam" id="PF07495">
    <property type="entry name" value="Y_Y_Y"/>
    <property type="match status" value="1"/>
</dbReference>
<dbReference type="PROSITE" id="PS01124">
    <property type="entry name" value="HTH_ARAC_FAMILY_2"/>
    <property type="match status" value="1"/>
</dbReference>
<dbReference type="Pfam" id="PF12833">
    <property type="entry name" value="HTH_18"/>
    <property type="match status" value="1"/>
</dbReference>
<dbReference type="Pfam" id="PF00512">
    <property type="entry name" value="HisKA"/>
    <property type="match status" value="1"/>
</dbReference>
<dbReference type="EC" id="2.7.13.3" evidence="2"/>
<evidence type="ECO:0000313" key="13">
    <source>
        <dbReference type="Proteomes" id="UP000092967"/>
    </source>
</evidence>
<dbReference type="InterPro" id="IPR011110">
    <property type="entry name" value="Reg_prop"/>
</dbReference>
<dbReference type="SMART" id="SM00448">
    <property type="entry name" value="REC"/>
    <property type="match status" value="1"/>
</dbReference>
<keyword evidence="8" id="KW-0472">Membrane</keyword>
<evidence type="ECO:0000256" key="7">
    <source>
        <dbReference type="PROSITE-ProRule" id="PRU00169"/>
    </source>
</evidence>
<dbReference type="InterPro" id="IPR018062">
    <property type="entry name" value="HTH_AraC-typ_CS"/>
</dbReference>
<dbReference type="OrthoDB" id="1383922at2"/>
<dbReference type="Gene3D" id="2.130.10.10">
    <property type="entry name" value="YVTN repeat-like/Quinoprotein amine dehydrogenase"/>
    <property type="match status" value="3"/>
</dbReference>
<dbReference type="SUPFAM" id="SSF46689">
    <property type="entry name" value="Homeodomain-like"/>
    <property type="match status" value="1"/>
</dbReference>
<evidence type="ECO:0000259" key="10">
    <source>
        <dbReference type="PROSITE" id="PS50109"/>
    </source>
</evidence>
<dbReference type="Gene3D" id="2.60.40.10">
    <property type="entry name" value="Immunoglobulins"/>
    <property type="match status" value="1"/>
</dbReference>
<evidence type="ECO:0000256" key="3">
    <source>
        <dbReference type="ARBA" id="ARBA00022553"/>
    </source>
</evidence>
<feature type="domain" description="Response regulatory" evidence="11">
    <location>
        <begin position="1069"/>
        <end position="1184"/>
    </location>
</feature>
<accession>A0A1B1Y3X6</accession>
<comment type="catalytic activity">
    <reaction evidence="1">
        <text>ATP + protein L-histidine = ADP + protein N-phospho-L-histidine.</text>
        <dbReference type="EC" id="2.7.13.3"/>
    </reaction>
</comment>
<dbReference type="InterPro" id="IPR009057">
    <property type="entry name" value="Homeodomain-like_sf"/>
</dbReference>
<dbReference type="EMBL" id="CP014224">
    <property type="protein sequence ID" value="ANW95448.1"/>
    <property type="molecule type" value="Genomic_DNA"/>
</dbReference>
<evidence type="ECO:0000256" key="4">
    <source>
        <dbReference type="ARBA" id="ARBA00023015"/>
    </source>
</evidence>
<feature type="transmembrane region" description="Helical" evidence="8">
    <location>
        <begin position="740"/>
        <end position="758"/>
    </location>
</feature>
<dbReference type="SUPFAM" id="SSF63829">
    <property type="entry name" value="Calcium-dependent phosphotriesterase"/>
    <property type="match status" value="1"/>
</dbReference>
<dbReference type="Pfam" id="PF07494">
    <property type="entry name" value="Reg_prop"/>
    <property type="match status" value="2"/>
</dbReference>
<dbReference type="InterPro" id="IPR011006">
    <property type="entry name" value="CheY-like_superfamily"/>
</dbReference>
<dbReference type="SMART" id="SM00387">
    <property type="entry name" value="HATPase_c"/>
    <property type="match status" value="1"/>
</dbReference>
<dbReference type="InterPro" id="IPR013783">
    <property type="entry name" value="Ig-like_fold"/>
</dbReference>
<dbReference type="PROSITE" id="PS00041">
    <property type="entry name" value="HTH_ARAC_FAMILY_1"/>
    <property type="match status" value="1"/>
</dbReference>
<dbReference type="InterPro" id="IPR018060">
    <property type="entry name" value="HTH_AraC"/>
</dbReference>
<keyword evidence="3 7" id="KW-0597">Phosphoprotein</keyword>
<dbReference type="STRING" id="1790137.AXE80_03765"/>
<dbReference type="InterPro" id="IPR036097">
    <property type="entry name" value="HisK_dim/P_sf"/>
</dbReference>
<protein>
    <recommendedName>
        <fullName evidence="2">histidine kinase</fullName>
        <ecNumber evidence="2">2.7.13.3</ecNumber>
    </recommendedName>
</protein>
<dbReference type="GO" id="GO:0000155">
    <property type="term" value="F:phosphorelay sensor kinase activity"/>
    <property type="evidence" value="ECO:0007669"/>
    <property type="project" value="InterPro"/>
</dbReference>
<dbReference type="Pfam" id="PF00072">
    <property type="entry name" value="Response_reg"/>
    <property type="match status" value="1"/>
</dbReference>
<dbReference type="InterPro" id="IPR015943">
    <property type="entry name" value="WD40/YVTN_repeat-like_dom_sf"/>
</dbReference>
<keyword evidence="5" id="KW-0238">DNA-binding</keyword>
<name>A0A1B1Y3X6_9FLAO</name>
<sequence>MFEDSFGFIWIGTKTGLYRYDGNELISFKNNVFNEYSIPNNNINSIVEDENQNLWIGSESFLIFYNRKQNKFKGFNKNATSIVYQKSSKGTIWTYNAKNNNLKSIIPVNQNNSLGLPKKINYHTTYKLNNPINCFTEDSYNRQWMGSANGIHTIDSQNNYVKTNFNIEVIKLKNIAQNKLLAITDKGFYVLGYNKSNYTLEVLEPYPNILEHLKKTDRLTELSINNNSNNQLWIGSTNGLLKATRKDNKYFFDYYPQEDFQTKHINSTIFDSYGNLWIGSNKGVRKLISRNSLFNSHNISEHIKHKTQNALNIQFFDEKNILVGTNDGIYKYNNNAFSEVKINLSPQINNINTIVADYNKKELFIGSYNQLFQTINYNDQQNEIKLEKIKTFKKSITAIIPISKNETWIGLWDGGIDIINDKTPLSDFKKSVIKQLKNNHTSVFTLTSDNQLWIGTRGEGLYKIDLNNESFQKFLPSKNGLSSNAILCIYEDSNHNTWVGTRGGGLNLYLKEENNFKSYNKENSRGISPNTIISIEEDLKGHIWMSTLDGITLFDVLNNKFVPFGTEDGIKENHFIYGASSSNPKKDKLYFVNRDGFYTVYPNKFSQKNKIPTTVITNFSVLNNSKNNTENTYYNHSDKININSEEPIVLPYNNNNIVFNFSSLDLTTPNKNEYAYKLDGLNNYWVYTSASNRNANYNDLPPGSYTFKVKSSNSDGVWNTTPTVIHFKITPPFWRSVTAHMIYGLICIILILISYFLINRWYRLKKNLVTETISREKDNEHNRMKMIFFTDISHELRTPLSLILGTIEKVVKEKNFSLSPLTAQRIYNNTLRMHRLINQIMDIRKFDVGKFNLSISKNDIVKDVSIIKDSFNDFARIYEIKYDFIAKEEKIKGWYDVDILEKTLFNLLSNAFKYTKEKGAISVTLELATADDPKTLSLDLDNNTYIKCVVRDNGMGIPKKDLAFIFDRYYQATKSYSNQIPGTGVGMELVHKLIERHQGIIMVESEENIFTEFTFYLPINKDKYPKKERIKTSMPLKRNFIQNSEYQVIEEVSSEFESKKSTKKPTKPTILLVEDNEDLRRMVKDELISDFNVLEAPNGKEGYDIIIREKPLLIISDILMPVEDGISMLQRIKTNKEISNIPIFMLTAKNSEDTKIKCLSLGADDYIEKPFSLEFVKWKVKNALGTRKELKEKYSKVITAEPSKIKIDSNDEKFIKKLIKIIEDSMTDNLLSVEYLASEVGMSRANLYRKLQAIADDTPVNFIKKIKLKRAAQLLKQNNMYISEVAYMTGFNNQKYFGKCFQKEYGMSPTEYIKQHSSQNDKDEI</sequence>
<dbReference type="Gene3D" id="3.30.565.10">
    <property type="entry name" value="Histidine kinase-like ATPase, C-terminal domain"/>
    <property type="match status" value="1"/>
</dbReference>
<dbReference type="Pfam" id="PF02518">
    <property type="entry name" value="HATPase_c"/>
    <property type="match status" value="1"/>
</dbReference>
<evidence type="ECO:0000256" key="2">
    <source>
        <dbReference type="ARBA" id="ARBA00012438"/>
    </source>
</evidence>
<dbReference type="InterPro" id="IPR005467">
    <property type="entry name" value="His_kinase_dom"/>
</dbReference>
<feature type="domain" description="Histidine kinase" evidence="10">
    <location>
        <begin position="791"/>
        <end position="1021"/>
    </location>
</feature>
<dbReference type="InterPro" id="IPR011123">
    <property type="entry name" value="Y_Y_Y"/>
</dbReference>
<dbReference type="SUPFAM" id="SSF55874">
    <property type="entry name" value="ATPase domain of HSP90 chaperone/DNA topoisomerase II/histidine kinase"/>
    <property type="match status" value="1"/>
</dbReference>
<dbReference type="InterPro" id="IPR003661">
    <property type="entry name" value="HisK_dim/P_dom"/>
</dbReference>
<keyword evidence="8" id="KW-0812">Transmembrane</keyword>
<dbReference type="PANTHER" id="PTHR43547:SF2">
    <property type="entry name" value="HYBRID SIGNAL TRANSDUCTION HISTIDINE KINASE C"/>
    <property type="match status" value="1"/>
</dbReference>
<dbReference type="Gene3D" id="3.40.50.2300">
    <property type="match status" value="1"/>
</dbReference>